<organism evidence="2 3">
    <name type="scientific">Bifidobacterium longum subsp. longum</name>
    <dbReference type="NCBI Taxonomy" id="1679"/>
    <lineage>
        <taxon>Bacteria</taxon>
        <taxon>Bacillati</taxon>
        <taxon>Actinomycetota</taxon>
        <taxon>Actinomycetes</taxon>
        <taxon>Bifidobacteriales</taxon>
        <taxon>Bifidobacteriaceae</taxon>
        <taxon>Bifidobacterium</taxon>
    </lineage>
</organism>
<evidence type="ECO:0000313" key="3">
    <source>
        <dbReference type="Proteomes" id="UP000291814"/>
    </source>
</evidence>
<evidence type="ECO:0000313" key="2">
    <source>
        <dbReference type="EMBL" id="TCE85953.1"/>
    </source>
</evidence>
<feature type="compositionally biased region" description="Polar residues" evidence="1">
    <location>
        <begin position="14"/>
        <end position="32"/>
    </location>
</feature>
<gene>
    <name evidence="2" type="ORF">MCC10070_1130</name>
</gene>
<name>A0A4R0TNR9_BIFLL</name>
<evidence type="ECO:0000256" key="1">
    <source>
        <dbReference type="SAM" id="MobiDB-lite"/>
    </source>
</evidence>
<dbReference type="Proteomes" id="UP000291814">
    <property type="component" value="Unassembled WGS sequence"/>
</dbReference>
<proteinExistence type="predicted"/>
<protein>
    <submittedName>
        <fullName evidence="2">Uncharacterized protein</fullName>
    </submittedName>
</protein>
<reference evidence="2 3" key="1">
    <citation type="journal article" date="2018" name="Sci. Rep.">
        <title>Genomic diversity and distribution of Bifidobacterium longum subsp. longum across the human lifespan.</title>
        <authorList>
            <person name="Odamaki T."/>
            <person name="Bottacini F."/>
            <person name="Kato K."/>
            <person name="Mitsuyama E."/>
            <person name="Yoshida K."/>
            <person name="Horigome A."/>
            <person name="Xiao J.Z."/>
            <person name="van Sinderen D."/>
        </authorList>
    </citation>
    <scope>NUCLEOTIDE SEQUENCE [LARGE SCALE GENOMIC DNA]</scope>
    <source>
        <strain evidence="2 3">MCC10070</strain>
    </source>
</reference>
<dbReference type="EMBL" id="SHRR01000016">
    <property type="protein sequence ID" value="TCE85953.1"/>
    <property type="molecule type" value="Genomic_DNA"/>
</dbReference>
<feature type="region of interest" description="Disordered" evidence="1">
    <location>
        <begin position="1"/>
        <end position="35"/>
    </location>
</feature>
<accession>A0A4R0TNR9</accession>
<dbReference type="AlphaFoldDB" id="A0A4R0TNR9"/>
<dbReference type="RefSeq" id="WP_131209697.1">
    <property type="nucleotide sequence ID" value="NZ_SHRR01000016.1"/>
</dbReference>
<sequence>MLNYNEAQQPLAEQPNNDSQQSTPINTDQNAGHDSALDETAKRLHRKFFPDMEISSQGSGKQCNICIGDLTKLFIGSLPGEDRQTQIDQIVQDLRSEYDKPTPTSEDNAQYADTIDWLNDDETFGDERTIASAILPMLFYAEAMQMFNTKLDYWAYLITRYVKGKGFLMDEHLAKVWVCSQLTNIIRNLSEEQAGIALGTGHTLTNIAKAGGTSQPNVKTKWPHIHDYADAYKALKETGEAQDVIIDNRAYVFAPASDESYRKRAESIIDGHNAERLRDQ</sequence>
<comment type="caution">
    <text evidence="2">The sequence shown here is derived from an EMBL/GenBank/DDBJ whole genome shotgun (WGS) entry which is preliminary data.</text>
</comment>